<sequence length="242" mass="26321">MSRHDIPGDADHIYRTVAAGGAVIMPADIGYGVIASSPDALTRLFRAKRRAPHKRHAMAGNYELHREVHRLGRRERDMVDAVVLDARLPLAVVGPFDRSHPVVAAIEPETLAASTVGDTMAMLVNGGGLQDAVVRIAHRNGVPLLGSSANLSGTGTKFRVQDIEQPIIDAVDAVVDYGLRKYHLYRRSSTMIDFSRMEVVRIGACYELIVDVFAGQFGITLPADPGRDVLPSGHLREARELT</sequence>
<organism evidence="2 3">
    <name type="scientific">Mycolicibacterium sediminis</name>
    <dbReference type="NCBI Taxonomy" id="1286180"/>
    <lineage>
        <taxon>Bacteria</taxon>
        <taxon>Bacillati</taxon>
        <taxon>Actinomycetota</taxon>
        <taxon>Actinomycetes</taxon>
        <taxon>Mycobacteriales</taxon>
        <taxon>Mycobacteriaceae</taxon>
        <taxon>Mycolicibacterium</taxon>
    </lineage>
</organism>
<dbReference type="RefSeq" id="WP_163796024.1">
    <property type="nucleotide sequence ID" value="NZ_AP022588.1"/>
</dbReference>
<dbReference type="PROSITE" id="PS51163">
    <property type="entry name" value="YRDC"/>
    <property type="match status" value="1"/>
</dbReference>
<keyword evidence="3" id="KW-1185">Reference proteome</keyword>
<reference evidence="2 3" key="1">
    <citation type="journal article" date="2019" name="Emerg. Microbes Infect.">
        <title>Comprehensive subspecies identification of 175 nontuberculous mycobacteria species based on 7547 genomic profiles.</title>
        <authorList>
            <person name="Matsumoto Y."/>
            <person name="Kinjo T."/>
            <person name="Motooka D."/>
            <person name="Nabeya D."/>
            <person name="Jung N."/>
            <person name="Uechi K."/>
            <person name="Horii T."/>
            <person name="Iida T."/>
            <person name="Fujita J."/>
            <person name="Nakamura S."/>
        </authorList>
    </citation>
    <scope>NUCLEOTIDE SEQUENCE [LARGE SCALE GENOMIC DNA]</scope>
    <source>
        <strain evidence="2 3">JCM 17899</strain>
    </source>
</reference>
<gene>
    <name evidence="2" type="ORF">MSEDJ_11880</name>
</gene>
<accession>A0A7I7QLF0</accession>
<feature type="domain" description="YrdC-like" evidence="1">
    <location>
        <begin position="7"/>
        <end position="205"/>
    </location>
</feature>
<proteinExistence type="predicted"/>
<dbReference type="GO" id="GO:0003725">
    <property type="term" value="F:double-stranded RNA binding"/>
    <property type="evidence" value="ECO:0007669"/>
    <property type="project" value="InterPro"/>
</dbReference>
<protein>
    <recommendedName>
        <fullName evidence="1">YrdC-like domain-containing protein</fullName>
    </recommendedName>
</protein>
<dbReference type="SUPFAM" id="SSF55821">
    <property type="entry name" value="YrdC/RibB"/>
    <property type="match status" value="1"/>
</dbReference>
<evidence type="ECO:0000259" key="1">
    <source>
        <dbReference type="PROSITE" id="PS51163"/>
    </source>
</evidence>
<name>A0A7I7QLF0_9MYCO</name>
<dbReference type="AlphaFoldDB" id="A0A7I7QLF0"/>
<dbReference type="Proteomes" id="UP000467193">
    <property type="component" value="Chromosome"/>
</dbReference>
<dbReference type="InterPro" id="IPR017945">
    <property type="entry name" value="DHBP_synth_RibB-like_a/b_dom"/>
</dbReference>
<dbReference type="Gene3D" id="3.90.870.10">
    <property type="entry name" value="DHBP synthase"/>
    <property type="match status" value="1"/>
</dbReference>
<evidence type="ECO:0000313" key="3">
    <source>
        <dbReference type="Proteomes" id="UP000467193"/>
    </source>
</evidence>
<dbReference type="Pfam" id="PF01300">
    <property type="entry name" value="Sua5_yciO_yrdC"/>
    <property type="match status" value="1"/>
</dbReference>
<dbReference type="EMBL" id="AP022588">
    <property type="protein sequence ID" value="BBY27092.1"/>
    <property type="molecule type" value="Genomic_DNA"/>
</dbReference>
<dbReference type="InterPro" id="IPR006070">
    <property type="entry name" value="Sua5-like_dom"/>
</dbReference>
<dbReference type="KEGG" id="msei:MSEDJ_11880"/>
<evidence type="ECO:0000313" key="2">
    <source>
        <dbReference type="EMBL" id="BBY27092.1"/>
    </source>
</evidence>